<sequence>MKAQLPVDIASLDAAVNDPTHWMWQQWDVDGSGFIERQELLAPGGLVSYVTTQASDHQDGEIPDMRDKHRWYTYWDKDGSGSLEKEEVVRALLKTLKLTSDQARVMMMRNTVDAIWPVFDADGSGSIEKNEFLLPGDGLADTIIATLQYS</sequence>
<dbReference type="InterPro" id="IPR018247">
    <property type="entry name" value="EF_Hand_1_Ca_BS"/>
</dbReference>
<gene>
    <name evidence="3" type="ORF">HERI1096_LOCUS38246</name>
</gene>
<evidence type="ECO:0000256" key="1">
    <source>
        <dbReference type="ARBA" id="ARBA00022837"/>
    </source>
</evidence>
<evidence type="ECO:0000259" key="2">
    <source>
        <dbReference type="Pfam" id="PF13202"/>
    </source>
</evidence>
<proteinExistence type="predicted"/>
<name>A0A7S3C0U0_9EUKA</name>
<dbReference type="SUPFAM" id="SSF47473">
    <property type="entry name" value="EF-hand"/>
    <property type="match status" value="1"/>
</dbReference>
<protein>
    <recommendedName>
        <fullName evidence="2">EF-hand domain-containing protein</fullName>
    </recommendedName>
</protein>
<keyword evidence="1" id="KW-0106">Calcium</keyword>
<reference evidence="3" key="1">
    <citation type="submission" date="2021-01" db="EMBL/GenBank/DDBJ databases">
        <authorList>
            <person name="Corre E."/>
            <person name="Pelletier E."/>
            <person name="Niang G."/>
            <person name="Scheremetjew M."/>
            <person name="Finn R."/>
            <person name="Kale V."/>
            <person name="Holt S."/>
            <person name="Cochrane G."/>
            <person name="Meng A."/>
            <person name="Brown T."/>
            <person name="Cohen L."/>
        </authorList>
    </citation>
    <scope>NUCLEOTIDE SEQUENCE</scope>
    <source>
        <strain evidence="3">CCMP281</strain>
    </source>
</reference>
<dbReference type="Pfam" id="PF13202">
    <property type="entry name" value="EF-hand_5"/>
    <property type="match status" value="2"/>
</dbReference>
<dbReference type="InterPro" id="IPR002048">
    <property type="entry name" value="EF_hand_dom"/>
</dbReference>
<accession>A0A7S3C0U0</accession>
<dbReference type="GO" id="GO:0005509">
    <property type="term" value="F:calcium ion binding"/>
    <property type="evidence" value="ECO:0007669"/>
    <property type="project" value="InterPro"/>
</dbReference>
<dbReference type="EMBL" id="HBHX01069234">
    <property type="protein sequence ID" value="CAE0150088.1"/>
    <property type="molecule type" value="Transcribed_RNA"/>
</dbReference>
<evidence type="ECO:0000313" key="3">
    <source>
        <dbReference type="EMBL" id="CAE0150088.1"/>
    </source>
</evidence>
<dbReference type="InterPro" id="IPR011992">
    <property type="entry name" value="EF-hand-dom_pair"/>
</dbReference>
<dbReference type="Gene3D" id="1.10.238.10">
    <property type="entry name" value="EF-hand"/>
    <property type="match status" value="1"/>
</dbReference>
<dbReference type="PROSITE" id="PS00018">
    <property type="entry name" value="EF_HAND_1"/>
    <property type="match status" value="3"/>
</dbReference>
<feature type="domain" description="EF-hand" evidence="2">
    <location>
        <begin position="119"/>
        <end position="132"/>
    </location>
</feature>
<feature type="domain" description="EF-hand" evidence="2">
    <location>
        <begin position="28"/>
        <end position="40"/>
    </location>
</feature>
<organism evidence="3">
    <name type="scientific">Haptolina ericina</name>
    <dbReference type="NCBI Taxonomy" id="156174"/>
    <lineage>
        <taxon>Eukaryota</taxon>
        <taxon>Haptista</taxon>
        <taxon>Haptophyta</taxon>
        <taxon>Prymnesiophyceae</taxon>
        <taxon>Prymnesiales</taxon>
        <taxon>Prymnesiaceae</taxon>
        <taxon>Haptolina</taxon>
    </lineage>
</organism>
<dbReference type="AlphaFoldDB" id="A0A7S3C0U0"/>